<reference evidence="13 14" key="1">
    <citation type="submission" date="2018-11" db="EMBL/GenBank/DDBJ databases">
        <title>Tabrizicola sp. isolated from sediment of alpine lake.</title>
        <authorList>
            <person name="Liu Z."/>
        </authorList>
    </citation>
    <scope>NUCLEOTIDE SEQUENCE [LARGE SCALE GENOMIC DNA]</scope>
    <source>
        <strain evidence="13 14">DRYC-M-16</strain>
    </source>
</reference>
<feature type="transmembrane region" description="Helical" evidence="11">
    <location>
        <begin position="241"/>
        <end position="259"/>
    </location>
</feature>
<dbReference type="PROSITE" id="PS50109">
    <property type="entry name" value="HIS_KIN"/>
    <property type="match status" value="1"/>
</dbReference>
<keyword evidence="8" id="KW-0418">Kinase</keyword>
<evidence type="ECO:0000259" key="12">
    <source>
        <dbReference type="PROSITE" id="PS50109"/>
    </source>
</evidence>
<dbReference type="Gene3D" id="3.30.565.10">
    <property type="entry name" value="Histidine kinase-like ATPase, C-terminal domain"/>
    <property type="match status" value="1"/>
</dbReference>
<evidence type="ECO:0000256" key="9">
    <source>
        <dbReference type="ARBA" id="ARBA00022989"/>
    </source>
</evidence>
<keyword evidence="7 11" id="KW-0812">Transmembrane</keyword>
<comment type="catalytic activity">
    <reaction evidence="1">
        <text>ATP + protein L-histidine = ADP + protein N-phospho-L-histidine.</text>
        <dbReference type="EC" id="2.7.13.3"/>
    </reaction>
</comment>
<dbReference type="Pfam" id="PF05231">
    <property type="entry name" value="MASE1"/>
    <property type="match status" value="1"/>
</dbReference>
<name>A0ABY2KGU2_9RHOB</name>
<evidence type="ECO:0000256" key="4">
    <source>
        <dbReference type="ARBA" id="ARBA00022475"/>
    </source>
</evidence>
<evidence type="ECO:0000256" key="1">
    <source>
        <dbReference type="ARBA" id="ARBA00000085"/>
    </source>
</evidence>
<feature type="domain" description="Histidine kinase" evidence="12">
    <location>
        <begin position="352"/>
        <end position="560"/>
    </location>
</feature>
<dbReference type="PANTHER" id="PTHR45436">
    <property type="entry name" value="SENSOR HISTIDINE KINASE YKOH"/>
    <property type="match status" value="1"/>
</dbReference>
<comment type="subcellular location">
    <subcellularLocation>
        <location evidence="2">Cell membrane</location>
        <topology evidence="2">Multi-pass membrane protein</topology>
    </subcellularLocation>
</comment>
<proteinExistence type="predicted"/>
<feature type="transmembrane region" description="Helical" evidence="11">
    <location>
        <begin position="182"/>
        <end position="203"/>
    </location>
</feature>
<protein>
    <recommendedName>
        <fullName evidence="3">histidine kinase</fullName>
        <ecNumber evidence="3">2.7.13.3</ecNumber>
    </recommendedName>
</protein>
<dbReference type="CDD" id="cd00075">
    <property type="entry name" value="HATPase"/>
    <property type="match status" value="1"/>
</dbReference>
<dbReference type="SMART" id="SM00387">
    <property type="entry name" value="HATPase_c"/>
    <property type="match status" value="1"/>
</dbReference>
<sequence>MSIDAGNDCAFVAALGGKVVRLRLNRSDWTVGNGLGAVLGYVLIAQLSLQTASLHLSTAAVWLPSGLAIALVAHFGIRAAPSVLIGSLMVNNIQFFSNEAGAEYLPAVAASATIATANVLEALVGGYAIRRVVKDEPLANPRTTIIFLGLVVAFPAAVSAGIGTTAIWAFDTTDAAPSDIFVTWYFANATGALIVVPSVLWLLRGDRLRSPPIRPAEFIATLLLLVFLLEALVGAGLVKVLAGWPSAYMIWPALILVCFRYGERELFVVLVLTMAMAVAGTMRGFAAFPADTAWQSLTFLQVFIAITAGVCYLLKASLNEAADYRWELQRTARLRLLYVDRLLAERDVIDTLMVHDLHSPLSGVRGAIDTAIATRPNTPTEFQAVERVLKLAVSTCDEILDRLKVHLTGGAGTAPSELSVLETIDRILRLQRLAIEQKGLLVVRKGNAFDSNAPINGASAFLALEVVIENAIAASPVGGKITIDARLDNAALHYIVSDEGPGIPRSVANQLFSRPIATSKRSNGIGLFLAQEALERDGGQMAILDAVKGASISLIVSRCGRSE</sequence>
<dbReference type="Proteomes" id="UP000297741">
    <property type="component" value="Unassembled WGS sequence"/>
</dbReference>
<dbReference type="RefSeq" id="WP_135433935.1">
    <property type="nucleotide sequence ID" value="NZ_RPEM01000024.1"/>
</dbReference>
<accession>A0ABY2KGU2</accession>
<feature type="transmembrane region" description="Helical" evidence="11">
    <location>
        <begin position="29"/>
        <end position="49"/>
    </location>
</feature>
<dbReference type="SUPFAM" id="SSF55874">
    <property type="entry name" value="ATPase domain of HSP90 chaperone/DNA topoisomerase II/histidine kinase"/>
    <property type="match status" value="1"/>
</dbReference>
<evidence type="ECO:0000256" key="11">
    <source>
        <dbReference type="SAM" id="Phobius"/>
    </source>
</evidence>
<evidence type="ECO:0000256" key="2">
    <source>
        <dbReference type="ARBA" id="ARBA00004651"/>
    </source>
</evidence>
<dbReference type="Pfam" id="PF02518">
    <property type="entry name" value="HATPase_c"/>
    <property type="match status" value="1"/>
</dbReference>
<dbReference type="InterPro" id="IPR050428">
    <property type="entry name" value="TCS_sensor_his_kinase"/>
</dbReference>
<evidence type="ECO:0000256" key="3">
    <source>
        <dbReference type="ARBA" id="ARBA00012438"/>
    </source>
</evidence>
<feature type="transmembrane region" description="Helical" evidence="11">
    <location>
        <begin position="61"/>
        <end position="84"/>
    </location>
</feature>
<feature type="transmembrane region" description="Helical" evidence="11">
    <location>
        <begin position="215"/>
        <end position="235"/>
    </location>
</feature>
<feature type="transmembrane region" description="Helical" evidence="11">
    <location>
        <begin position="145"/>
        <end position="170"/>
    </location>
</feature>
<evidence type="ECO:0000256" key="6">
    <source>
        <dbReference type="ARBA" id="ARBA00022679"/>
    </source>
</evidence>
<evidence type="ECO:0000256" key="8">
    <source>
        <dbReference type="ARBA" id="ARBA00022777"/>
    </source>
</evidence>
<keyword evidence="9 11" id="KW-1133">Transmembrane helix</keyword>
<evidence type="ECO:0000256" key="7">
    <source>
        <dbReference type="ARBA" id="ARBA00022692"/>
    </source>
</evidence>
<dbReference type="EC" id="2.7.13.3" evidence="3"/>
<evidence type="ECO:0000256" key="5">
    <source>
        <dbReference type="ARBA" id="ARBA00022553"/>
    </source>
</evidence>
<dbReference type="PANTHER" id="PTHR45436:SF8">
    <property type="entry name" value="HISTIDINE KINASE"/>
    <property type="match status" value="1"/>
</dbReference>
<gene>
    <name evidence="13" type="ORF">EEB11_18515</name>
</gene>
<evidence type="ECO:0000313" key="13">
    <source>
        <dbReference type="EMBL" id="TGD41464.1"/>
    </source>
</evidence>
<feature type="transmembrane region" description="Helical" evidence="11">
    <location>
        <begin position="266"/>
        <end position="288"/>
    </location>
</feature>
<organism evidence="13 14">
    <name type="scientific">Pseudotabrizicola sediminis</name>
    <dbReference type="NCBI Taxonomy" id="2486418"/>
    <lineage>
        <taxon>Bacteria</taxon>
        <taxon>Pseudomonadati</taxon>
        <taxon>Pseudomonadota</taxon>
        <taxon>Alphaproteobacteria</taxon>
        <taxon>Rhodobacterales</taxon>
        <taxon>Paracoccaceae</taxon>
        <taxon>Pseudotabrizicola</taxon>
    </lineage>
</organism>
<keyword evidence="10 11" id="KW-0472">Membrane</keyword>
<keyword evidence="4" id="KW-1003">Cell membrane</keyword>
<keyword evidence="5" id="KW-0597">Phosphoprotein</keyword>
<dbReference type="EMBL" id="RPEM01000024">
    <property type="protein sequence ID" value="TGD41464.1"/>
    <property type="molecule type" value="Genomic_DNA"/>
</dbReference>
<feature type="transmembrane region" description="Helical" evidence="11">
    <location>
        <begin position="294"/>
        <end position="314"/>
    </location>
</feature>
<keyword evidence="14" id="KW-1185">Reference proteome</keyword>
<evidence type="ECO:0000256" key="10">
    <source>
        <dbReference type="ARBA" id="ARBA00023136"/>
    </source>
</evidence>
<dbReference type="InterPro" id="IPR007895">
    <property type="entry name" value="MASE1"/>
</dbReference>
<dbReference type="InterPro" id="IPR036890">
    <property type="entry name" value="HATPase_C_sf"/>
</dbReference>
<keyword evidence="6" id="KW-0808">Transferase</keyword>
<dbReference type="InterPro" id="IPR005467">
    <property type="entry name" value="His_kinase_dom"/>
</dbReference>
<dbReference type="InterPro" id="IPR003594">
    <property type="entry name" value="HATPase_dom"/>
</dbReference>
<evidence type="ECO:0000313" key="14">
    <source>
        <dbReference type="Proteomes" id="UP000297741"/>
    </source>
</evidence>
<comment type="caution">
    <text evidence="13">The sequence shown here is derived from an EMBL/GenBank/DDBJ whole genome shotgun (WGS) entry which is preliminary data.</text>
</comment>